<dbReference type="Proteomes" id="UP000887116">
    <property type="component" value="Unassembled WGS sequence"/>
</dbReference>
<feature type="region of interest" description="Disordered" evidence="1">
    <location>
        <begin position="1"/>
        <end position="42"/>
    </location>
</feature>
<name>A0A8X6GEZ6_TRICU</name>
<organism evidence="2 3">
    <name type="scientific">Trichonephila clavata</name>
    <name type="common">Joro spider</name>
    <name type="synonym">Nephila clavata</name>
    <dbReference type="NCBI Taxonomy" id="2740835"/>
    <lineage>
        <taxon>Eukaryota</taxon>
        <taxon>Metazoa</taxon>
        <taxon>Ecdysozoa</taxon>
        <taxon>Arthropoda</taxon>
        <taxon>Chelicerata</taxon>
        <taxon>Arachnida</taxon>
        <taxon>Araneae</taxon>
        <taxon>Araneomorphae</taxon>
        <taxon>Entelegynae</taxon>
        <taxon>Araneoidea</taxon>
        <taxon>Nephilidae</taxon>
        <taxon>Trichonephila</taxon>
    </lineage>
</organism>
<gene>
    <name evidence="2" type="primary">AVEN_17925_1</name>
    <name evidence="2" type="ORF">TNCT_119141</name>
</gene>
<keyword evidence="3" id="KW-1185">Reference proteome</keyword>
<reference evidence="2" key="1">
    <citation type="submission" date="2020-07" db="EMBL/GenBank/DDBJ databases">
        <title>Multicomponent nature underlies the extraordinary mechanical properties of spider dragline silk.</title>
        <authorList>
            <person name="Kono N."/>
            <person name="Nakamura H."/>
            <person name="Mori M."/>
            <person name="Yoshida Y."/>
            <person name="Ohtoshi R."/>
            <person name="Malay A.D."/>
            <person name="Moran D.A.P."/>
            <person name="Tomita M."/>
            <person name="Numata K."/>
            <person name="Arakawa K."/>
        </authorList>
    </citation>
    <scope>NUCLEOTIDE SEQUENCE</scope>
</reference>
<sequence>MDKVSENKNDSNATEDKLNRLKELESFPDDSKEITKSEEESYCEERLVRNYKRVKMGRVIVQLHIKENAETLLGYSKENAVKRTNVHPLKGQSPSEERGKPRDDATTSQVSLSAEEKKINNAGGSDLLQTFSALVNAKSKGNVQLRCMLDGGSNKSFILREVVELLDLKVVDKEALAIYTLHFRK</sequence>
<protein>
    <submittedName>
        <fullName evidence="2">Integrase catalytic domain-containing protein</fullName>
    </submittedName>
</protein>
<feature type="compositionally biased region" description="Basic and acidic residues" evidence="1">
    <location>
        <begin position="95"/>
        <end position="105"/>
    </location>
</feature>
<feature type="region of interest" description="Disordered" evidence="1">
    <location>
        <begin position="83"/>
        <end position="111"/>
    </location>
</feature>
<accession>A0A8X6GEZ6</accession>
<evidence type="ECO:0000313" key="3">
    <source>
        <dbReference type="Proteomes" id="UP000887116"/>
    </source>
</evidence>
<evidence type="ECO:0000256" key="1">
    <source>
        <dbReference type="SAM" id="MobiDB-lite"/>
    </source>
</evidence>
<proteinExistence type="predicted"/>
<dbReference type="EMBL" id="BMAO01025565">
    <property type="protein sequence ID" value="GFR03526.1"/>
    <property type="molecule type" value="Genomic_DNA"/>
</dbReference>
<evidence type="ECO:0000313" key="2">
    <source>
        <dbReference type="EMBL" id="GFR03526.1"/>
    </source>
</evidence>
<comment type="caution">
    <text evidence="2">The sequence shown here is derived from an EMBL/GenBank/DDBJ whole genome shotgun (WGS) entry which is preliminary data.</text>
</comment>
<dbReference type="AlphaFoldDB" id="A0A8X6GEZ6"/>